<feature type="transmembrane region" description="Helical" evidence="5">
    <location>
        <begin position="125"/>
        <end position="145"/>
    </location>
</feature>
<dbReference type="Gene3D" id="1.20.1540.10">
    <property type="entry name" value="Rhomboid-like"/>
    <property type="match status" value="1"/>
</dbReference>
<organism evidence="6 7">
    <name type="scientific">Mycolicibacterium aubagnense</name>
    <dbReference type="NCBI Taxonomy" id="319707"/>
    <lineage>
        <taxon>Bacteria</taxon>
        <taxon>Bacillati</taxon>
        <taxon>Actinomycetota</taxon>
        <taxon>Actinomycetes</taxon>
        <taxon>Mycobacteriales</taxon>
        <taxon>Mycobacteriaceae</taxon>
        <taxon>Mycolicibacterium</taxon>
    </lineage>
</organism>
<reference evidence="6 7" key="1">
    <citation type="journal article" date="2019" name="Emerg. Microbes Infect.">
        <title>Comprehensive subspecies identification of 175 nontuberculous mycobacteria species based on 7547 genomic profiles.</title>
        <authorList>
            <person name="Matsumoto Y."/>
            <person name="Kinjo T."/>
            <person name="Motooka D."/>
            <person name="Nabeya D."/>
            <person name="Jung N."/>
            <person name="Uechi K."/>
            <person name="Horii T."/>
            <person name="Iida T."/>
            <person name="Fujita J."/>
            <person name="Nakamura S."/>
        </authorList>
    </citation>
    <scope>NUCLEOTIDE SEQUENCE [LARGE SCALE GENOMIC DNA]</scope>
    <source>
        <strain evidence="6 7">JCM 15296</strain>
    </source>
</reference>
<evidence type="ECO:0008006" key="8">
    <source>
        <dbReference type="Google" id="ProtNLM"/>
    </source>
</evidence>
<dbReference type="SUPFAM" id="SSF144091">
    <property type="entry name" value="Rhomboid-like"/>
    <property type="match status" value="1"/>
</dbReference>
<keyword evidence="4 5" id="KW-0472">Membrane</keyword>
<accession>A0ABN5YQ29</accession>
<feature type="transmembrane region" description="Helical" evidence="5">
    <location>
        <begin position="152"/>
        <end position="168"/>
    </location>
</feature>
<feature type="transmembrane region" description="Helical" evidence="5">
    <location>
        <begin position="197"/>
        <end position="215"/>
    </location>
</feature>
<evidence type="ECO:0000256" key="4">
    <source>
        <dbReference type="ARBA" id="ARBA00023136"/>
    </source>
</evidence>
<evidence type="ECO:0000256" key="2">
    <source>
        <dbReference type="ARBA" id="ARBA00022692"/>
    </source>
</evidence>
<dbReference type="Proteomes" id="UP000465609">
    <property type="component" value="Chromosome"/>
</dbReference>
<protein>
    <recommendedName>
        <fullName evidence="8">Transmembrane protein</fullName>
    </recommendedName>
</protein>
<keyword evidence="7" id="KW-1185">Reference proteome</keyword>
<evidence type="ECO:0000313" key="7">
    <source>
        <dbReference type="Proteomes" id="UP000465609"/>
    </source>
</evidence>
<proteinExistence type="predicted"/>
<feature type="transmembrane region" description="Helical" evidence="5">
    <location>
        <begin position="66"/>
        <end position="83"/>
    </location>
</feature>
<gene>
    <name evidence="6" type="ORF">MAUB_09580</name>
</gene>
<feature type="transmembrane region" description="Helical" evidence="5">
    <location>
        <begin position="90"/>
        <end position="113"/>
    </location>
</feature>
<keyword evidence="2 5" id="KW-0812">Transmembrane</keyword>
<dbReference type="Pfam" id="PF20401">
    <property type="entry name" value="Rhomboid_2"/>
    <property type="match status" value="1"/>
</dbReference>
<sequence length="262" mass="27857">MWRHLHRVPVTVAYAVLLVAVTAVMAALGPGVHDRVIEYASTNLHNLAHGRFGTLLSSAFIADDDLFYFWLPGLICLLAAVELRWRSRRLVVMFFVGHVVTTLVVAAGLVVAVELGWLPRSISRVADVGVSYGVLTVVGALTAVVPARLKPVWLGWWLAGAVAVLVVSSDFTEAGHAIAFAVGLLMSTRLEPPAHWTRGEAVVFGVGVCFGYAVLVHTPELALIGLPASSLCATVTAVVSRRVQTKSSGRDTAQSARQDSGG</sequence>
<evidence type="ECO:0000256" key="5">
    <source>
        <dbReference type="SAM" id="Phobius"/>
    </source>
</evidence>
<comment type="subcellular location">
    <subcellularLocation>
        <location evidence="1">Membrane</location>
        <topology evidence="1">Multi-pass membrane protein</topology>
    </subcellularLocation>
</comment>
<dbReference type="EMBL" id="AP022577">
    <property type="protein sequence ID" value="BBX83085.1"/>
    <property type="molecule type" value="Genomic_DNA"/>
</dbReference>
<dbReference type="RefSeq" id="WP_179970274.1">
    <property type="nucleotide sequence ID" value="NZ_AP022577.1"/>
</dbReference>
<evidence type="ECO:0000256" key="1">
    <source>
        <dbReference type="ARBA" id="ARBA00004141"/>
    </source>
</evidence>
<keyword evidence="3 5" id="KW-1133">Transmembrane helix</keyword>
<name>A0ABN5YQ29_9MYCO</name>
<evidence type="ECO:0000256" key="3">
    <source>
        <dbReference type="ARBA" id="ARBA00022989"/>
    </source>
</evidence>
<evidence type="ECO:0000313" key="6">
    <source>
        <dbReference type="EMBL" id="BBX83085.1"/>
    </source>
</evidence>
<dbReference type="InterPro" id="IPR035952">
    <property type="entry name" value="Rhomboid-like_sf"/>
</dbReference>
<dbReference type="InterPro" id="IPR046862">
    <property type="entry name" value="Rhomboid_2"/>
</dbReference>